<accession>C7DIL9</accession>
<feature type="transmembrane region" description="Helical" evidence="6">
    <location>
        <begin position="295"/>
        <end position="317"/>
    </location>
</feature>
<dbReference type="GO" id="GO:0042773">
    <property type="term" value="P:ATP synthesis coupled electron transport"/>
    <property type="evidence" value="ECO:0007669"/>
    <property type="project" value="InterPro"/>
</dbReference>
<feature type="transmembrane region" description="Helical" evidence="6">
    <location>
        <begin position="323"/>
        <end position="347"/>
    </location>
</feature>
<dbReference type="GO" id="GO:0008137">
    <property type="term" value="F:NADH dehydrogenase (ubiquinone) activity"/>
    <property type="evidence" value="ECO:0007669"/>
    <property type="project" value="InterPro"/>
</dbReference>
<dbReference type="Proteomes" id="UP000332487">
    <property type="component" value="Unassembled WGS sequence"/>
</dbReference>
<comment type="subcellular location">
    <subcellularLocation>
        <location evidence="1">Membrane</location>
        <topology evidence="1">Multi-pass membrane protein</topology>
    </subcellularLocation>
</comment>
<dbReference type="GO" id="GO:0048039">
    <property type="term" value="F:ubiquinone binding"/>
    <property type="evidence" value="ECO:0007669"/>
    <property type="project" value="TreeGrafter"/>
</dbReference>
<comment type="similarity">
    <text evidence="2">Belongs to the complex I subunit 4 family.</text>
</comment>
<keyword evidence="9" id="KW-1185">Reference proteome</keyword>
<feature type="transmembrane region" description="Helical" evidence="6">
    <location>
        <begin position="399"/>
        <end position="421"/>
    </location>
</feature>
<evidence type="ECO:0000256" key="3">
    <source>
        <dbReference type="ARBA" id="ARBA00022692"/>
    </source>
</evidence>
<reference evidence="8 9" key="2">
    <citation type="journal article" date="2010" name="Proc. Natl. Acad. Sci. U.S.A.">
        <title>Enigmatic, ultrasmall, uncultivated Archaea.</title>
        <authorList>
            <person name="Baker B.J."/>
            <person name="Comolli L.R."/>
            <person name="Dick G.J."/>
            <person name="Hauser L.J."/>
            <person name="Hyatt D."/>
            <person name="Dill B.D."/>
            <person name="Land M.L."/>
            <person name="Verberkmoes N.C."/>
            <person name="Hettich R.L."/>
            <person name="Banfield J.F."/>
        </authorList>
    </citation>
    <scope>NUCLEOTIDE SEQUENCE [LARGE SCALE GENOMIC DNA]</scope>
    <source>
        <strain evidence="8">ARMAN-2</strain>
    </source>
</reference>
<feature type="domain" description="NADH:quinone oxidoreductase/Mrp antiporter transmembrane" evidence="7">
    <location>
        <begin position="123"/>
        <end position="401"/>
    </location>
</feature>
<feature type="transmembrane region" description="Helical" evidence="6">
    <location>
        <begin position="367"/>
        <end position="393"/>
    </location>
</feature>
<keyword evidence="3 6" id="KW-0812">Transmembrane</keyword>
<dbReference type="NCBIfam" id="TIGR01972">
    <property type="entry name" value="NDH_I_M"/>
    <property type="match status" value="1"/>
</dbReference>
<feature type="transmembrane region" description="Helical" evidence="6">
    <location>
        <begin position="103"/>
        <end position="121"/>
    </location>
</feature>
<feature type="transmembrane region" description="Helical" evidence="6">
    <location>
        <begin position="66"/>
        <end position="91"/>
    </location>
</feature>
<dbReference type="PANTHER" id="PTHR43507">
    <property type="entry name" value="NADH-UBIQUINONE OXIDOREDUCTASE CHAIN 4"/>
    <property type="match status" value="1"/>
</dbReference>
<protein>
    <submittedName>
        <fullName evidence="8">Proton-translocating NADH-quinone oxidoreductase, chain M</fullName>
    </submittedName>
</protein>
<feature type="transmembrane region" description="Helical" evidence="6">
    <location>
        <begin position="159"/>
        <end position="180"/>
    </location>
</feature>
<dbReference type="InterPro" id="IPR010227">
    <property type="entry name" value="NADH_Q_OxRdtase_chainM/4"/>
</dbReference>
<feature type="transmembrane region" description="Helical" evidence="6">
    <location>
        <begin position="205"/>
        <end position="227"/>
    </location>
</feature>
<dbReference type="AlphaFoldDB" id="C7DIL9"/>
<feature type="transmembrane region" description="Helical" evidence="6">
    <location>
        <begin position="127"/>
        <end position="147"/>
    </location>
</feature>
<feature type="transmembrane region" description="Helical" evidence="6">
    <location>
        <begin position="239"/>
        <end position="261"/>
    </location>
</feature>
<dbReference type="PRINTS" id="PR01437">
    <property type="entry name" value="NUOXDRDTASE4"/>
</dbReference>
<evidence type="ECO:0000256" key="4">
    <source>
        <dbReference type="ARBA" id="ARBA00022989"/>
    </source>
</evidence>
<evidence type="ECO:0000256" key="2">
    <source>
        <dbReference type="ARBA" id="ARBA00009025"/>
    </source>
</evidence>
<dbReference type="GO" id="GO:0016020">
    <property type="term" value="C:membrane"/>
    <property type="evidence" value="ECO:0007669"/>
    <property type="project" value="UniProtKB-SubCell"/>
</dbReference>
<gene>
    <name evidence="8" type="ORF">UNLARM2_0907</name>
</gene>
<reference evidence="8 9" key="1">
    <citation type="journal article" date="2009" name="Genome Biol.">
        <title>Community-wide analysis of microbial genome sequence signatures.</title>
        <authorList>
            <person name="Dick G.J."/>
            <person name="Andersson A.F."/>
            <person name="Baker B.J."/>
            <person name="Simmons S.L."/>
            <person name="Thomas B.C."/>
            <person name="Yelton A.P."/>
            <person name="Banfield J.F."/>
        </authorList>
    </citation>
    <scope>NUCLEOTIDE SEQUENCE [LARGE SCALE GENOMIC DNA]</scope>
    <source>
        <strain evidence="8">ARMAN-2</strain>
    </source>
</reference>
<dbReference type="GO" id="GO:0015990">
    <property type="term" value="P:electron transport coupled proton transport"/>
    <property type="evidence" value="ECO:0007669"/>
    <property type="project" value="TreeGrafter"/>
</dbReference>
<dbReference type="Pfam" id="PF00361">
    <property type="entry name" value="Proton_antipo_M"/>
    <property type="match status" value="1"/>
</dbReference>
<evidence type="ECO:0000313" key="8">
    <source>
        <dbReference type="EMBL" id="EET89793.1"/>
    </source>
</evidence>
<organism evidence="8 9">
    <name type="scientific">Candidatus Micrarchaeum acidiphilum ARMAN-2</name>
    <dbReference type="NCBI Taxonomy" id="425595"/>
    <lineage>
        <taxon>Archaea</taxon>
        <taxon>Candidatus Micrarchaeota</taxon>
        <taxon>Candidatus Micrarchaeia</taxon>
        <taxon>Candidatus Micrarchaeales</taxon>
        <taxon>Candidatus Micrarchaeaceae</taxon>
        <taxon>Candidatus Micrarchaeum</taxon>
    </lineage>
</organism>
<evidence type="ECO:0000313" key="9">
    <source>
        <dbReference type="Proteomes" id="UP000332487"/>
    </source>
</evidence>
<feature type="transmembrane region" description="Helical" evidence="6">
    <location>
        <begin position="29"/>
        <end position="46"/>
    </location>
</feature>
<dbReference type="GO" id="GO:0003954">
    <property type="term" value="F:NADH dehydrogenase activity"/>
    <property type="evidence" value="ECO:0007669"/>
    <property type="project" value="TreeGrafter"/>
</dbReference>
<evidence type="ECO:0000256" key="6">
    <source>
        <dbReference type="SAM" id="Phobius"/>
    </source>
</evidence>
<feature type="transmembrane region" description="Helical" evidence="6">
    <location>
        <begin position="267"/>
        <end position="286"/>
    </location>
</feature>
<name>C7DIL9_MICA2</name>
<sequence>MFPIILLIIVPSIALVAALLSGPRASRPISIASTLIGFLITAYITYNAFTSSSINIIEKFSYIPSLGIGLSFRINFIAIVLLIMSSIVLLATSVAGNPERDRTRLSSSLILLFQIAAAGLFTSANLFMFFIFWDIGVIAMFFMINILGSANRKIASMEFLIFEIFASMMLLLGIIVLYFYTPGHSLNITTITQTAAALPASIQEIIFVLLFLAFMVNMPLFPTHFWLPDAHSEASTQGSMLLSGVLTKFGGFGMLLLFEMLPIAQSAYIYVAGLAVISIFYSIFVLMRQNDMKRIVAYSTIVEMGIVMLGISALNTFGTNGALYLMLSHGVTIALLFLVVGSMHYIFGDRDIRSLRGVVSGAASSAYAFVAGILAMTGVPLTSGFIADLLLFIGAEQRFGYYGVLPLAAVMLLGAYMYFAVNKSVLSNREKSNVVHVLPRSEKLGYAILLIAAFVFGIFPFIIFRI</sequence>
<dbReference type="PANTHER" id="PTHR43507:SF1">
    <property type="entry name" value="NADH-UBIQUINONE OXIDOREDUCTASE CHAIN 4"/>
    <property type="match status" value="1"/>
</dbReference>
<dbReference type="InterPro" id="IPR001750">
    <property type="entry name" value="ND/Mrp_TM"/>
</dbReference>
<evidence type="ECO:0000256" key="1">
    <source>
        <dbReference type="ARBA" id="ARBA00004141"/>
    </source>
</evidence>
<feature type="transmembrane region" description="Helical" evidence="6">
    <location>
        <begin position="444"/>
        <end position="464"/>
    </location>
</feature>
<evidence type="ECO:0000259" key="7">
    <source>
        <dbReference type="Pfam" id="PF00361"/>
    </source>
</evidence>
<proteinExistence type="inferred from homology"/>
<keyword evidence="5 6" id="KW-0472">Membrane</keyword>
<dbReference type="EMBL" id="GG697241">
    <property type="protein sequence ID" value="EET89793.1"/>
    <property type="molecule type" value="Genomic_DNA"/>
</dbReference>
<evidence type="ECO:0000256" key="5">
    <source>
        <dbReference type="ARBA" id="ARBA00023136"/>
    </source>
</evidence>
<keyword evidence="4 6" id="KW-1133">Transmembrane helix</keyword>
<feature type="transmembrane region" description="Helical" evidence="6">
    <location>
        <begin position="6"/>
        <end position="22"/>
    </location>
</feature>
<dbReference type="InterPro" id="IPR003918">
    <property type="entry name" value="NADH_UbQ_OxRdtase"/>
</dbReference>